<feature type="region of interest" description="Disordered" evidence="1">
    <location>
        <begin position="80"/>
        <end position="110"/>
    </location>
</feature>
<evidence type="ECO:0000313" key="3">
    <source>
        <dbReference type="Proteomes" id="UP000826661"/>
    </source>
</evidence>
<name>A0A8G0L561_9HYPO</name>
<dbReference type="Proteomes" id="UP000826661">
    <property type="component" value="Chromosome I"/>
</dbReference>
<evidence type="ECO:0000256" key="1">
    <source>
        <dbReference type="SAM" id="MobiDB-lite"/>
    </source>
</evidence>
<proteinExistence type="predicted"/>
<evidence type="ECO:0000313" key="2">
    <source>
        <dbReference type="EMBL" id="QYS93185.1"/>
    </source>
</evidence>
<feature type="compositionally biased region" description="Low complexity" evidence="1">
    <location>
        <begin position="91"/>
        <end position="101"/>
    </location>
</feature>
<gene>
    <name evidence="2" type="ORF">H0G86_000571</name>
</gene>
<organism evidence="2 3">
    <name type="scientific">Trichoderma simmonsii</name>
    <dbReference type="NCBI Taxonomy" id="1491479"/>
    <lineage>
        <taxon>Eukaryota</taxon>
        <taxon>Fungi</taxon>
        <taxon>Dikarya</taxon>
        <taxon>Ascomycota</taxon>
        <taxon>Pezizomycotina</taxon>
        <taxon>Sordariomycetes</taxon>
        <taxon>Hypocreomycetidae</taxon>
        <taxon>Hypocreales</taxon>
        <taxon>Hypocreaceae</taxon>
        <taxon>Trichoderma</taxon>
    </lineage>
</organism>
<dbReference type="AlphaFoldDB" id="A0A8G0L561"/>
<sequence length="110" mass="11915">MRTEPYAKKVVRPISKRHIAPARIPQLPTQVTSPTGDRPNDSIALDPDPRPLSEPRTAGLPFRIASRAPFFAGRSYARHRGGAYNPRPARDAGAVPAAASRPRARSGGLR</sequence>
<feature type="compositionally biased region" description="Basic residues" evidence="1">
    <location>
        <begin position="9"/>
        <end position="20"/>
    </location>
</feature>
<protein>
    <submittedName>
        <fullName evidence="2">Uncharacterized protein</fullName>
    </submittedName>
</protein>
<dbReference type="EMBL" id="CP075864">
    <property type="protein sequence ID" value="QYS93185.1"/>
    <property type="molecule type" value="Genomic_DNA"/>
</dbReference>
<keyword evidence="3" id="KW-1185">Reference proteome</keyword>
<accession>A0A8G0L561</accession>
<feature type="region of interest" description="Disordered" evidence="1">
    <location>
        <begin position="1"/>
        <end position="60"/>
    </location>
</feature>
<reference evidence="2 3" key="1">
    <citation type="journal article" date="2021" name="BMC Genomics">
        <title>Telomere-to-telomere genome assembly of asparaginase-producing Trichoderma simmonsii.</title>
        <authorList>
            <person name="Chung D."/>
            <person name="Kwon Y.M."/>
            <person name="Yang Y."/>
        </authorList>
    </citation>
    <scope>NUCLEOTIDE SEQUENCE [LARGE SCALE GENOMIC DNA]</scope>
    <source>
        <strain evidence="2 3">GH-Sj1</strain>
    </source>
</reference>